<dbReference type="OrthoDB" id="3564231at2759"/>
<accession>A0A0D2IAA3</accession>
<reference evidence="1" key="1">
    <citation type="submission" date="2015-01" db="EMBL/GenBank/DDBJ databases">
        <title>The Genome Sequence of Cladophialophora bantiana CBS 173.52.</title>
        <authorList>
            <consortium name="The Broad Institute Genomics Platform"/>
            <person name="Cuomo C."/>
            <person name="de Hoog S."/>
            <person name="Gorbushina A."/>
            <person name="Stielow B."/>
            <person name="Teixiera M."/>
            <person name="Abouelleil A."/>
            <person name="Chapman S.B."/>
            <person name="Priest M."/>
            <person name="Young S.K."/>
            <person name="Wortman J."/>
            <person name="Nusbaum C."/>
            <person name="Birren B."/>
        </authorList>
    </citation>
    <scope>NUCLEOTIDE SEQUENCE [LARGE SCALE GENOMIC DNA]</scope>
    <source>
        <strain evidence="1">CBS 173.52</strain>
    </source>
</reference>
<proteinExistence type="predicted"/>
<sequence length="273" mass="30679">MYILSEIVGFESSDPRDRVYALIGMMLEQVNIKHQGFTTVIASDEQTYPVDYQKNTEVYQDVTHHLTRNSQSLLPLHIFRSYTQKKGDLPGCLTVTGVTIARVGERMLKEQWGDLADHKTPKWRVELGFLASGTGDLPDRLATSGSNKARFMRFIQCISYSASKIDFALPTNYEGGVQSYNKEMGRGIFRPKLKMTTQLCNFEGSTATIDIGNPNSQPRYRKRYTFVGPAVLLQTPVPDPGLKDLDFDQVIELPADSDAIFTDGLKSEEFCLT</sequence>
<dbReference type="VEuPathDB" id="FungiDB:Z519_05038"/>
<dbReference type="HOGENOM" id="CLU_1019428_0_0_1"/>
<dbReference type="AlphaFoldDB" id="A0A0D2IAA3"/>
<evidence type="ECO:0000313" key="2">
    <source>
        <dbReference type="Proteomes" id="UP000053789"/>
    </source>
</evidence>
<organism evidence="1 2">
    <name type="scientific">Cladophialophora bantiana (strain ATCC 10958 / CBS 173.52 / CDC B-1940 / NIH 8579)</name>
    <name type="common">Xylohypha bantiana</name>
    <dbReference type="NCBI Taxonomy" id="1442370"/>
    <lineage>
        <taxon>Eukaryota</taxon>
        <taxon>Fungi</taxon>
        <taxon>Dikarya</taxon>
        <taxon>Ascomycota</taxon>
        <taxon>Pezizomycotina</taxon>
        <taxon>Eurotiomycetes</taxon>
        <taxon>Chaetothyriomycetidae</taxon>
        <taxon>Chaetothyriales</taxon>
        <taxon>Herpotrichiellaceae</taxon>
        <taxon>Cladophialophora</taxon>
    </lineage>
</organism>
<dbReference type="EMBL" id="KN846986">
    <property type="protein sequence ID" value="KIW93724.1"/>
    <property type="molecule type" value="Genomic_DNA"/>
</dbReference>
<protein>
    <submittedName>
        <fullName evidence="1">Uncharacterized protein</fullName>
    </submittedName>
</protein>
<gene>
    <name evidence="1" type="ORF">Z519_05038</name>
</gene>
<dbReference type="GeneID" id="27697966"/>
<evidence type="ECO:0000313" key="1">
    <source>
        <dbReference type="EMBL" id="KIW93724.1"/>
    </source>
</evidence>
<dbReference type="RefSeq" id="XP_016620393.1">
    <property type="nucleotide sequence ID" value="XM_016762780.1"/>
</dbReference>
<keyword evidence="2" id="KW-1185">Reference proteome</keyword>
<dbReference type="Proteomes" id="UP000053789">
    <property type="component" value="Unassembled WGS sequence"/>
</dbReference>
<name>A0A0D2IAA3_CLAB1</name>